<sequence length="131" mass="14814">MTDKPKKPAPKLAGVTSFGGDDSNYIAPPPREVREQARADNEAHGFVSDKPRQLAQVEQPAPTEKAAPKKRSRQPSQYPDHYNLRLRDGDRERFDDYAYRHRIPKGEVFRLMLDLIEAQEAQQAAEGTTGK</sequence>
<reference evidence="2 3" key="1">
    <citation type="journal article" date="2015" name="Stand. Genomic Sci.">
        <title>Genomic Encyclopedia of Bacterial and Archaeal Type Strains, Phase III: the genomes of soil and plant-associated and newly described type strains.</title>
        <authorList>
            <person name="Whitman W.B."/>
            <person name="Woyke T."/>
            <person name="Klenk H.P."/>
            <person name="Zhou Y."/>
            <person name="Lilburn T.G."/>
            <person name="Beck B.J."/>
            <person name="De Vos P."/>
            <person name="Vandamme P."/>
            <person name="Eisen J.A."/>
            <person name="Garrity G."/>
            <person name="Hugenholtz P."/>
            <person name="Kyrpides N.C."/>
        </authorList>
    </citation>
    <scope>NUCLEOTIDE SEQUENCE [LARGE SCALE GENOMIC DNA]</scope>
    <source>
        <strain evidence="2 3">CGMCC 1.7748</strain>
    </source>
</reference>
<evidence type="ECO:0000313" key="2">
    <source>
        <dbReference type="EMBL" id="TWH90281.1"/>
    </source>
</evidence>
<dbReference type="Proteomes" id="UP000316624">
    <property type="component" value="Unassembled WGS sequence"/>
</dbReference>
<feature type="compositionally biased region" description="Basic and acidic residues" evidence="1">
    <location>
        <begin position="31"/>
        <end position="52"/>
    </location>
</feature>
<keyword evidence="3" id="KW-1185">Reference proteome</keyword>
<gene>
    <name evidence="2" type="ORF">IQ35_03564</name>
</gene>
<accession>A0A562K4A8</accession>
<comment type="caution">
    <text evidence="2">The sequence shown here is derived from an EMBL/GenBank/DDBJ whole genome shotgun (WGS) entry which is preliminary data.</text>
</comment>
<dbReference type="RefSeq" id="WP_088185022.1">
    <property type="nucleotide sequence ID" value="NZ_JACIIY010000024.1"/>
</dbReference>
<protein>
    <submittedName>
        <fullName evidence="2">Uncharacterized protein</fullName>
    </submittedName>
</protein>
<evidence type="ECO:0000256" key="1">
    <source>
        <dbReference type="SAM" id="MobiDB-lite"/>
    </source>
</evidence>
<proteinExistence type="predicted"/>
<feature type="region of interest" description="Disordered" evidence="1">
    <location>
        <begin position="1"/>
        <end position="87"/>
    </location>
</feature>
<organism evidence="2 3">
    <name type="scientific">Sphingobium wenxiniae (strain DSM 21828 / CGMCC 1.7748 / JZ-1)</name>
    <dbReference type="NCBI Taxonomy" id="595605"/>
    <lineage>
        <taxon>Bacteria</taxon>
        <taxon>Pseudomonadati</taxon>
        <taxon>Pseudomonadota</taxon>
        <taxon>Alphaproteobacteria</taxon>
        <taxon>Sphingomonadales</taxon>
        <taxon>Sphingomonadaceae</taxon>
        <taxon>Sphingobium</taxon>
    </lineage>
</organism>
<name>A0A562K4A8_SPHWJ</name>
<dbReference type="EMBL" id="VLKK01000022">
    <property type="protein sequence ID" value="TWH90281.1"/>
    <property type="molecule type" value="Genomic_DNA"/>
</dbReference>
<evidence type="ECO:0000313" key="3">
    <source>
        <dbReference type="Proteomes" id="UP000316624"/>
    </source>
</evidence>
<dbReference type="AlphaFoldDB" id="A0A562K4A8"/>